<dbReference type="Pfam" id="PF00069">
    <property type="entry name" value="Pkinase"/>
    <property type="match status" value="1"/>
</dbReference>
<dbReference type="InterPro" id="IPR000719">
    <property type="entry name" value="Prot_kinase_dom"/>
</dbReference>
<accession>A0A7I4FTQ7</accession>
<dbReference type="EnsemblPlants" id="Pp3c7_27360V3.6">
    <property type="protein sequence ID" value="Pp3c7_27360V3.6"/>
    <property type="gene ID" value="Pp3c7_27360"/>
</dbReference>
<dbReference type="InterPro" id="IPR011009">
    <property type="entry name" value="Kinase-like_dom_sf"/>
</dbReference>
<feature type="region of interest" description="Disordered" evidence="2">
    <location>
        <begin position="399"/>
        <end position="452"/>
    </location>
</feature>
<feature type="compositionally biased region" description="Basic and acidic residues" evidence="2">
    <location>
        <begin position="222"/>
        <end position="244"/>
    </location>
</feature>
<feature type="domain" description="Protein kinase" evidence="3">
    <location>
        <begin position="427"/>
        <end position="633"/>
    </location>
</feature>
<protein>
    <recommendedName>
        <fullName evidence="3">Protein kinase domain-containing protein</fullName>
    </recommendedName>
</protein>
<sequence>MFGRMDDASGNLEEQLGSVEEQIRGLEECIRRVEEEISGVEESIRKVEEQVEKCSDDQQKQQLRGKEAQLRDEKAQLRDEKAQLRSKEAQLRDEIAQFLQGRDLGTEHDWVVQEVVVPDVPSGLCSYPSCSTKERMYNPLKVEHWDVKGEIEEFFKRADKRKRAYEISVTSSTRKTSVTAKMEGTIVANIMSEMQHFMEKKQPQLTFRFESQVVLSFIEKKKDKTDETDETDKADKKDEADKTGSDATFSPKLVDLMIRNPRADFVVTIQEKNALVVEVKNGGLGPDQGDPWHLHKAWTECSCIPGEGDPNCRCEVLGITAAHGEKLIRCISQLYEYMALSEVGYGVLTDARNWYLFKRDNAGCLKISIGFKAGGGHPPVLAALTYLVDIACKDNSKFDKGPRHGETPRVHGAAPSDSSSESTDDVKNDPDFRGCGSSNSVSKTTRSTRTCSDGNQLTLKDVSAVDLNLKVTGGIISCEGWSGCVAIGRMYGQAVALKFAYLNTERAEALLKEVVAYQKMKKLWGIFVPRLIEYGTTCNGQAVFVATELIDGVELGEVAVTQEVETAALDALDAVHACGLLHGDIEARNIMVVRGKQPPVRILDFGFSRVTSSKKLQEAERVRLEYLLAHMMK</sequence>
<dbReference type="EMBL" id="ABEU02000007">
    <property type="status" value="NOT_ANNOTATED_CDS"/>
    <property type="molecule type" value="Genomic_DNA"/>
</dbReference>
<dbReference type="PANTHER" id="PTHR37171:SF1">
    <property type="entry name" value="SERINE_THREONINE-PROTEIN KINASE YRZF-RELATED"/>
    <property type="match status" value="1"/>
</dbReference>
<dbReference type="GO" id="GO:0005524">
    <property type="term" value="F:ATP binding"/>
    <property type="evidence" value="ECO:0007669"/>
    <property type="project" value="InterPro"/>
</dbReference>
<reference evidence="4 5" key="2">
    <citation type="journal article" date="2018" name="Plant J.">
        <title>The Physcomitrella patens chromosome-scale assembly reveals moss genome structure and evolution.</title>
        <authorList>
            <person name="Lang D."/>
            <person name="Ullrich K.K."/>
            <person name="Murat F."/>
            <person name="Fuchs J."/>
            <person name="Jenkins J."/>
            <person name="Haas F.B."/>
            <person name="Piednoel M."/>
            <person name="Gundlach H."/>
            <person name="Van Bel M."/>
            <person name="Meyberg R."/>
            <person name="Vives C."/>
            <person name="Morata J."/>
            <person name="Symeonidi A."/>
            <person name="Hiss M."/>
            <person name="Muchero W."/>
            <person name="Kamisugi Y."/>
            <person name="Saleh O."/>
            <person name="Blanc G."/>
            <person name="Decker E.L."/>
            <person name="van Gessel N."/>
            <person name="Grimwood J."/>
            <person name="Hayes R.D."/>
            <person name="Graham S.W."/>
            <person name="Gunter L.E."/>
            <person name="McDaniel S.F."/>
            <person name="Hoernstein S.N.W."/>
            <person name="Larsson A."/>
            <person name="Li F.W."/>
            <person name="Perroud P.F."/>
            <person name="Phillips J."/>
            <person name="Ranjan P."/>
            <person name="Rokshar D.S."/>
            <person name="Rothfels C.J."/>
            <person name="Schneider L."/>
            <person name="Shu S."/>
            <person name="Stevenson D.W."/>
            <person name="Thummler F."/>
            <person name="Tillich M."/>
            <person name="Villarreal Aguilar J.C."/>
            <person name="Widiez T."/>
            <person name="Wong G.K."/>
            <person name="Wymore A."/>
            <person name="Zhang Y."/>
            <person name="Zimmer A.D."/>
            <person name="Quatrano R.S."/>
            <person name="Mayer K.F.X."/>
            <person name="Goodstein D."/>
            <person name="Casacuberta J.M."/>
            <person name="Vandepoele K."/>
            <person name="Reski R."/>
            <person name="Cuming A.C."/>
            <person name="Tuskan G.A."/>
            <person name="Maumus F."/>
            <person name="Salse J."/>
            <person name="Schmutz J."/>
            <person name="Rensing S.A."/>
        </authorList>
    </citation>
    <scope>NUCLEOTIDE SEQUENCE [LARGE SCALE GENOMIC DNA]</scope>
    <source>
        <strain evidence="4 5">cv. Gransden 2004</strain>
    </source>
</reference>
<evidence type="ECO:0000259" key="3">
    <source>
        <dbReference type="PROSITE" id="PS50011"/>
    </source>
</evidence>
<evidence type="ECO:0000313" key="4">
    <source>
        <dbReference type="EnsemblPlants" id="Pp3c7_27360V3.6"/>
    </source>
</evidence>
<proteinExistence type="predicted"/>
<feature type="region of interest" description="Disordered" evidence="2">
    <location>
        <begin position="222"/>
        <end position="245"/>
    </location>
</feature>
<dbReference type="InParanoid" id="A0A7I4FTQ7"/>
<evidence type="ECO:0000256" key="2">
    <source>
        <dbReference type="SAM" id="MobiDB-lite"/>
    </source>
</evidence>
<dbReference type="PROSITE" id="PS50011">
    <property type="entry name" value="PROTEIN_KINASE_DOM"/>
    <property type="match status" value="1"/>
</dbReference>
<evidence type="ECO:0000313" key="5">
    <source>
        <dbReference type="Proteomes" id="UP000006727"/>
    </source>
</evidence>
<dbReference type="PANTHER" id="PTHR37171">
    <property type="entry name" value="SERINE/THREONINE-PROTEIN KINASE YRZF-RELATED"/>
    <property type="match status" value="1"/>
</dbReference>
<dbReference type="SUPFAM" id="SSF56112">
    <property type="entry name" value="Protein kinase-like (PK-like)"/>
    <property type="match status" value="1"/>
</dbReference>
<dbReference type="Proteomes" id="UP000006727">
    <property type="component" value="Chromosome 7"/>
</dbReference>
<reference evidence="4" key="3">
    <citation type="submission" date="2020-12" db="UniProtKB">
        <authorList>
            <consortium name="EnsemblPlants"/>
        </authorList>
    </citation>
    <scope>IDENTIFICATION</scope>
</reference>
<dbReference type="Gene3D" id="1.10.510.10">
    <property type="entry name" value="Transferase(Phosphotransferase) domain 1"/>
    <property type="match status" value="1"/>
</dbReference>
<name>A0A7I4FTQ7_PHYPA</name>
<dbReference type="AlphaFoldDB" id="A0A7I4FTQ7"/>
<reference evidence="4 5" key="1">
    <citation type="journal article" date="2008" name="Science">
        <title>The Physcomitrella genome reveals evolutionary insights into the conquest of land by plants.</title>
        <authorList>
            <person name="Rensing S."/>
            <person name="Lang D."/>
            <person name="Zimmer A."/>
            <person name="Terry A."/>
            <person name="Salamov A."/>
            <person name="Shapiro H."/>
            <person name="Nishiyama T."/>
            <person name="Perroud P.-F."/>
            <person name="Lindquist E."/>
            <person name="Kamisugi Y."/>
            <person name="Tanahashi T."/>
            <person name="Sakakibara K."/>
            <person name="Fujita T."/>
            <person name="Oishi K."/>
            <person name="Shin-I T."/>
            <person name="Kuroki Y."/>
            <person name="Toyoda A."/>
            <person name="Suzuki Y."/>
            <person name="Hashimoto A."/>
            <person name="Yamaguchi K."/>
            <person name="Sugano A."/>
            <person name="Kohara Y."/>
            <person name="Fujiyama A."/>
            <person name="Anterola A."/>
            <person name="Aoki S."/>
            <person name="Ashton N."/>
            <person name="Barbazuk W.B."/>
            <person name="Barker E."/>
            <person name="Bennetzen J."/>
            <person name="Bezanilla M."/>
            <person name="Blankenship R."/>
            <person name="Cho S.H."/>
            <person name="Dutcher S."/>
            <person name="Estelle M."/>
            <person name="Fawcett J.A."/>
            <person name="Gundlach H."/>
            <person name="Hanada K."/>
            <person name="Heyl A."/>
            <person name="Hicks K.A."/>
            <person name="Hugh J."/>
            <person name="Lohr M."/>
            <person name="Mayer K."/>
            <person name="Melkozernov A."/>
            <person name="Murata T."/>
            <person name="Nelson D."/>
            <person name="Pils B."/>
            <person name="Prigge M."/>
            <person name="Reiss B."/>
            <person name="Renner T."/>
            <person name="Rombauts S."/>
            <person name="Rushton P."/>
            <person name="Sanderfoot A."/>
            <person name="Schween G."/>
            <person name="Shiu S.-H."/>
            <person name="Stueber K."/>
            <person name="Theodoulou F.L."/>
            <person name="Tu H."/>
            <person name="Van de Peer Y."/>
            <person name="Verrier P.J."/>
            <person name="Waters E."/>
            <person name="Wood A."/>
            <person name="Yang L."/>
            <person name="Cove D."/>
            <person name="Cuming A."/>
            <person name="Hasebe M."/>
            <person name="Lucas S."/>
            <person name="Mishler D.B."/>
            <person name="Reski R."/>
            <person name="Grigoriev I."/>
            <person name="Quatrano R.S."/>
            <person name="Boore J.L."/>
        </authorList>
    </citation>
    <scope>NUCLEOTIDE SEQUENCE [LARGE SCALE GENOMIC DNA]</scope>
    <source>
        <strain evidence="4 5">cv. Gransden 2004</strain>
    </source>
</reference>
<dbReference type="GO" id="GO:0004672">
    <property type="term" value="F:protein kinase activity"/>
    <property type="evidence" value="ECO:0007669"/>
    <property type="project" value="InterPro"/>
</dbReference>
<feature type="coiled-coil region" evidence="1">
    <location>
        <begin position="16"/>
        <end position="97"/>
    </location>
</feature>
<feature type="compositionally biased region" description="Polar residues" evidence="2">
    <location>
        <begin position="436"/>
        <end position="452"/>
    </location>
</feature>
<dbReference type="Gramene" id="Pp3c7_27360V3.6">
    <property type="protein sequence ID" value="Pp3c7_27360V3.6"/>
    <property type="gene ID" value="Pp3c7_27360"/>
</dbReference>
<feature type="compositionally biased region" description="Basic and acidic residues" evidence="2">
    <location>
        <begin position="399"/>
        <end position="409"/>
    </location>
</feature>
<organism evidence="4 5">
    <name type="scientific">Physcomitrium patens</name>
    <name type="common">Spreading-leaved earth moss</name>
    <name type="synonym">Physcomitrella patens</name>
    <dbReference type="NCBI Taxonomy" id="3218"/>
    <lineage>
        <taxon>Eukaryota</taxon>
        <taxon>Viridiplantae</taxon>
        <taxon>Streptophyta</taxon>
        <taxon>Embryophyta</taxon>
        <taxon>Bryophyta</taxon>
        <taxon>Bryophytina</taxon>
        <taxon>Bryopsida</taxon>
        <taxon>Funariidae</taxon>
        <taxon>Funariales</taxon>
        <taxon>Funariaceae</taxon>
        <taxon>Physcomitrium</taxon>
    </lineage>
</organism>
<keyword evidence="1" id="KW-0175">Coiled coil</keyword>
<dbReference type="InterPro" id="IPR052396">
    <property type="entry name" value="Meiotic_Drive_Suppr_Kinase"/>
</dbReference>
<keyword evidence="5" id="KW-1185">Reference proteome</keyword>
<gene>
    <name evidence="4" type="primary">LOC112284623</name>
</gene>
<evidence type="ECO:0000256" key="1">
    <source>
        <dbReference type="SAM" id="Coils"/>
    </source>
</evidence>